<evidence type="ECO:0000256" key="2">
    <source>
        <dbReference type="ARBA" id="ARBA00022553"/>
    </source>
</evidence>
<keyword evidence="1" id="KW-0596">Phosphopantetheine</keyword>
<dbReference type="SUPFAM" id="SSF47336">
    <property type="entry name" value="ACP-like"/>
    <property type="match status" value="1"/>
</dbReference>
<dbReference type="Proteomes" id="UP000619293">
    <property type="component" value="Unassembled WGS sequence"/>
</dbReference>
<accession>A0A8J3NRI5</accession>
<name>A0A8J3NRI5_9ACTN</name>
<dbReference type="InterPro" id="IPR036736">
    <property type="entry name" value="ACP-like_sf"/>
</dbReference>
<evidence type="ECO:0000313" key="4">
    <source>
        <dbReference type="EMBL" id="GIF90207.1"/>
    </source>
</evidence>
<protein>
    <recommendedName>
        <fullName evidence="3">Carrier domain-containing protein</fullName>
    </recommendedName>
</protein>
<reference evidence="4 5" key="1">
    <citation type="submission" date="2021-01" db="EMBL/GenBank/DDBJ databases">
        <title>Whole genome shotgun sequence of Catellatospora chokoriensis NBRC 107358.</title>
        <authorList>
            <person name="Komaki H."/>
            <person name="Tamura T."/>
        </authorList>
    </citation>
    <scope>NUCLEOTIDE SEQUENCE [LARGE SCALE GENOMIC DNA]</scope>
    <source>
        <strain evidence="4 5">NBRC 107358</strain>
    </source>
</reference>
<dbReference type="RefSeq" id="WP_191839634.1">
    <property type="nucleotide sequence ID" value="NZ_BAAALB010000009.1"/>
</dbReference>
<comment type="caution">
    <text evidence="4">The sequence shown here is derived from an EMBL/GenBank/DDBJ whole genome shotgun (WGS) entry which is preliminary data.</text>
</comment>
<dbReference type="InterPro" id="IPR006162">
    <property type="entry name" value="Ppantetheine_attach_site"/>
</dbReference>
<gene>
    <name evidence="4" type="ORF">Cch02nite_36510</name>
</gene>
<keyword evidence="5" id="KW-1185">Reference proteome</keyword>
<sequence length="84" mass="9316">MSDVLEQKIDGILKEVAELPESFEISGEQNLRSDLGIDSLSMIDLVMHVENKLDINIDEESVGSFATVADLQRHVRELVAHPVS</sequence>
<dbReference type="Gene3D" id="1.10.1200.10">
    <property type="entry name" value="ACP-like"/>
    <property type="match status" value="1"/>
</dbReference>
<dbReference type="EMBL" id="BONG01000021">
    <property type="protein sequence ID" value="GIF90207.1"/>
    <property type="molecule type" value="Genomic_DNA"/>
</dbReference>
<evidence type="ECO:0000259" key="3">
    <source>
        <dbReference type="PROSITE" id="PS50075"/>
    </source>
</evidence>
<dbReference type="InterPro" id="IPR009081">
    <property type="entry name" value="PP-bd_ACP"/>
</dbReference>
<dbReference type="PROSITE" id="PS50075">
    <property type="entry name" value="CARRIER"/>
    <property type="match status" value="1"/>
</dbReference>
<dbReference type="AlphaFoldDB" id="A0A8J3NRI5"/>
<organism evidence="4 5">
    <name type="scientific">Catellatospora chokoriensis</name>
    <dbReference type="NCBI Taxonomy" id="310353"/>
    <lineage>
        <taxon>Bacteria</taxon>
        <taxon>Bacillati</taxon>
        <taxon>Actinomycetota</taxon>
        <taxon>Actinomycetes</taxon>
        <taxon>Micromonosporales</taxon>
        <taxon>Micromonosporaceae</taxon>
        <taxon>Catellatospora</taxon>
    </lineage>
</organism>
<keyword evidence="2" id="KW-0597">Phosphoprotein</keyword>
<evidence type="ECO:0000313" key="5">
    <source>
        <dbReference type="Proteomes" id="UP000619293"/>
    </source>
</evidence>
<proteinExistence type="predicted"/>
<dbReference type="PROSITE" id="PS00012">
    <property type="entry name" value="PHOSPHOPANTETHEINE"/>
    <property type="match status" value="1"/>
</dbReference>
<evidence type="ECO:0000256" key="1">
    <source>
        <dbReference type="ARBA" id="ARBA00022450"/>
    </source>
</evidence>
<dbReference type="Pfam" id="PF00550">
    <property type="entry name" value="PP-binding"/>
    <property type="match status" value="1"/>
</dbReference>
<feature type="domain" description="Carrier" evidence="3">
    <location>
        <begin position="3"/>
        <end position="79"/>
    </location>
</feature>